<keyword evidence="6" id="KW-1185">Reference proteome</keyword>
<evidence type="ECO:0000313" key="6">
    <source>
        <dbReference type="Proteomes" id="UP000694569"/>
    </source>
</evidence>
<dbReference type="InterPro" id="IPR050111">
    <property type="entry name" value="C-type_lectin/snaclec_domain"/>
</dbReference>
<dbReference type="OrthoDB" id="8950604at2759"/>
<name>A0A8C5QGY9_9ANUR</name>
<dbReference type="GeneTree" id="ENSGT00940000162906"/>
<keyword evidence="3" id="KW-0472">Membrane</keyword>
<dbReference type="Pfam" id="PF00059">
    <property type="entry name" value="Lectin_C"/>
    <property type="match status" value="1"/>
</dbReference>
<feature type="domain" description="C-type lectin" evidence="4">
    <location>
        <begin position="215"/>
        <end position="328"/>
    </location>
</feature>
<evidence type="ECO:0000313" key="5">
    <source>
        <dbReference type="Ensembl" id="ENSLLEP00000037607.1"/>
    </source>
</evidence>
<keyword evidence="1" id="KW-1015">Disulfide bond</keyword>
<dbReference type="InterPro" id="IPR016186">
    <property type="entry name" value="C-type_lectin-like/link_sf"/>
</dbReference>
<dbReference type="PANTHER" id="PTHR22803">
    <property type="entry name" value="MANNOSE, PHOSPHOLIPASE, LECTIN RECEPTOR RELATED"/>
    <property type="match status" value="1"/>
</dbReference>
<dbReference type="PROSITE" id="PS00615">
    <property type="entry name" value="C_TYPE_LECTIN_1"/>
    <property type="match status" value="1"/>
</dbReference>
<proteinExistence type="predicted"/>
<dbReference type="SMART" id="SM00034">
    <property type="entry name" value="CLECT"/>
    <property type="match status" value="1"/>
</dbReference>
<dbReference type="Gene3D" id="3.10.100.10">
    <property type="entry name" value="Mannose-Binding Protein A, subunit A"/>
    <property type="match status" value="1"/>
</dbReference>
<feature type="compositionally biased region" description="Basic and acidic residues" evidence="2">
    <location>
        <begin position="41"/>
        <end position="51"/>
    </location>
</feature>
<reference evidence="5" key="2">
    <citation type="submission" date="2025-09" db="UniProtKB">
        <authorList>
            <consortium name="Ensembl"/>
        </authorList>
    </citation>
    <scope>IDENTIFICATION</scope>
</reference>
<dbReference type="InterPro" id="IPR018378">
    <property type="entry name" value="C-type_lectin_CS"/>
</dbReference>
<feature type="compositionally biased region" description="Polar residues" evidence="2">
    <location>
        <begin position="1"/>
        <end position="11"/>
    </location>
</feature>
<sequence length="333" mass="37682">MQNFYTISQQNVRKEPGLDDGDDVDDYENLSGSMPPPGVPTREKKGQEQHRNSDLALTRLGLPTKAPQAACPVSQTVVNTQESSSFQPPALGLDFSSPAVNAAFRNEEGFQNNDKQNRNGKLMPILAFVVISVLLSLSVLLGVLFMHYTTISAELTGIKLNGSIIIDQIVQLRENVANFQKAEDKERNDLKIELTANTDTLEKLCKTCPRGWRASGNNCYYFSSTLMTWDEARSECNKFNSDLVTMSNRSEMNEFNKLFQGSTKYWIGLRRDKVNIHIWKWVDETEAKDTNWAVNEPNYYGKSEHCGETLSGPWNDRDCNNKLNFICKKVWVC</sequence>
<protein>
    <recommendedName>
        <fullName evidence="4">C-type lectin domain-containing protein</fullName>
    </recommendedName>
</protein>
<dbReference type="Proteomes" id="UP000694569">
    <property type="component" value="Unplaced"/>
</dbReference>
<dbReference type="InterPro" id="IPR016187">
    <property type="entry name" value="CTDL_fold"/>
</dbReference>
<evidence type="ECO:0000256" key="2">
    <source>
        <dbReference type="SAM" id="MobiDB-lite"/>
    </source>
</evidence>
<evidence type="ECO:0000259" key="4">
    <source>
        <dbReference type="PROSITE" id="PS50041"/>
    </source>
</evidence>
<keyword evidence="3" id="KW-1133">Transmembrane helix</keyword>
<dbReference type="InterPro" id="IPR001304">
    <property type="entry name" value="C-type_lectin-like"/>
</dbReference>
<reference evidence="5" key="1">
    <citation type="submission" date="2025-08" db="UniProtKB">
        <authorList>
            <consortium name="Ensembl"/>
        </authorList>
    </citation>
    <scope>IDENTIFICATION</scope>
</reference>
<accession>A0A8C5QGY9</accession>
<feature type="region of interest" description="Disordered" evidence="2">
    <location>
        <begin position="1"/>
        <end position="51"/>
    </location>
</feature>
<organism evidence="5 6">
    <name type="scientific">Leptobrachium leishanense</name>
    <name type="common">Leishan spiny toad</name>
    <dbReference type="NCBI Taxonomy" id="445787"/>
    <lineage>
        <taxon>Eukaryota</taxon>
        <taxon>Metazoa</taxon>
        <taxon>Chordata</taxon>
        <taxon>Craniata</taxon>
        <taxon>Vertebrata</taxon>
        <taxon>Euteleostomi</taxon>
        <taxon>Amphibia</taxon>
        <taxon>Batrachia</taxon>
        <taxon>Anura</taxon>
        <taxon>Pelobatoidea</taxon>
        <taxon>Megophryidae</taxon>
        <taxon>Leptobrachium</taxon>
    </lineage>
</organism>
<feature type="transmembrane region" description="Helical" evidence="3">
    <location>
        <begin position="125"/>
        <end position="148"/>
    </location>
</feature>
<dbReference type="AlphaFoldDB" id="A0A8C5QGY9"/>
<evidence type="ECO:0000256" key="1">
    <source>
        <dbReference type="ARBA" id="ARBA00023157"/>
    </source>
</evidence>
<dbReference type="SUPFAM" id="SSF56436">
    <property type="entry name" value="C-type lectin-like"/>
    <property type="match status" value="1"/>
</dbReference>
<dbReference type="Ensembl" id="ENSLLET00000039050.1">
    <property type="protein sequence ID" value="ENSLLEP00000037607.1"/>
    <property type="gene ID" value="ENSLLEG00000023553.1"/>
</dbReference>
<keyword evidence="3" id="KW-0812">Transmembrane</keyword>
<evidence type="ECO:0000256" key="3">
    <source>
        <dbReference type="SAM" id="Phobius"/>
    </source>
</evidence>
<feature type="compositionally biased region" description="Acidic residues" evidence="2">
    <location>
        <begin position="18"/>
        <end position="28"/>
    </location>
</feature>
<dbReference type="PROSITE" id="PS50041">
    <property type="entry name" value="C_TYPE_LECTIN_2"/>
    <property type="match status" value="1"/>
</dbReference>